<dbReference type="Proteomes" id="UP000653076">
    <property type="component" value="Unassembled WGS sequence"/>
</dbReference>
<gene>
    <name evidence="1" type="primary">metK-2</name>
    <name evidence="1" type="ORF">Vqi01_40170</name>
</gene>
<dbReference type="RefSeq" id="WP_204036356.1">
    <property type="nucleotide sequence ID" value="NZ_BOPC01000056.1"/>
</dbReference>
<name>A0ABQ4JF39_9ACTN</name>
<dbReference type="EMBL" id="BOPC01000056">
    <property type="protein sequence ID" value="GIJ28855.1"/>
    <property type="molecule type" value="Genomic_DNA"/>
</dbReference>
<dbReference type="Gene3D" id="3.30.300.10">
    <property type="match status" value="1"/>
</dbReference>
<accession>A0ABQ4JF39</accession>
<evidence type="ECO:0000313" key="2">
    <source>
        <dbReference type="Proteomes" id="UP000653076"/>
    </source>
</evidence>
<dbReference type="PANTHER" id="PTHR36697">
    <property type="entry name" value="S-ADENOSYLMETHIONINE SYNTHASE"/>
    <property type="match status" value="1"/>
</dbReference>
<proteinExistence type="predicted"/>
<evidence type="ECO:0000313" key="1">
    <source>
        <dbReference type="EMBL" id="GIJ28855.1"/>
    </source>
</evidence>
<dbReference type="PANTHER" id="PTHR36697:SF1">
    <property type="entry name" value="S-ADENOSYLMETHIONINE SYNTHASE"/>
    <property type="match status" value="1"/>
</dbReference>
<dbReference type="InterPro" id="IPR042544">
    <property type="entry name" value="AdoMet_synthase_3"/>
</dbReference>
<dbReference type="Pfam" id="PF01941">
    <property type="entry name" value="AdoMet_Synthase"/>
    <property type="match status" value="1"/>
</dbReference>
<keyword evidence="2" id="KW-1185">Reference proteome</keyword>
<sequence length="416" mass="44787">MQISIRHACVAPDDQPFDVAERKGVGHPDSLADLVADAFSQRYSSWCLREFGAIPNHWVDKVNLVGAAADVRFGGFDIRKPADCYLFGKITDRVGEVQVPVEELFREVVLDVLPAALGDGRILEHLRLHINNTRGSAVDHDPRFYRPGTARDIRAVLEVESVANDTVVCVGTSRRGLAADLAVELERRLTSAAFRLDVPAAGTDVKVMVVRVGSTLEVTAALPLHPERVGSWAAYRVALGEAQEVVAAELKALLDRDPRARNITALALHLNTKDVPGRGYLAPFGTSLGKGDCGAVGRGNRYSGVIEPLRPASGEAPAGKNPVHHGGKIYTAVAAEAARRVLAELSVYAEVTIVARNGGDLDAPAHVLVSVDRALDTATTARIEKVVRRAIATTPTFASRFLDVDPLARFRDGDWL</sequence>
<dbReference type="InterPro" id="IPR027790">
    <property type="entry name" value="AdoMet_synthase_2_family"/>
</dbReference>
<comment type="caution">
    <text evidence="1">The sequence shown here is derived from an EMBL/GenBank/DDBJ whole genome shotgun (WGS) entry which is preliminary data.</text>
</comment>
<reference evidence="1 2" key="1">
    <citation type="submission" date="2021-01" db="EMBL/GenBank/DDBJ databases">
        <title>Whole genome shotgun sequence of Verrucosispora qiuiae NBRC 106684.</title>
        <authorList>
            <person name="Komaki H."/>
            <person name="Tamura T."/>
        </authorList>
    </citation>
    <scope>NUCLEOTIDE SEQUENCE [LARGE SCALE GENOMIC DNA]</scope>
    <source>
        <strain evidence="1 2">NBRC 106684</strain>
    </source>
</reference>
<organism evidence="1 2">
    <name type="scientific">Micromonospora qiuiae</name>
    <dbReference type="NCBI Taxonomy" id="502268"/>
    <lineage>
        <taxon>Bacteria</taxon>
        <taxon>Bacillati</taxon>
        <taxon>Actinomycetota</taxon>
        <taxon>Actinomycetes</taxon>
        <taxon>Micromonosporales</taxon>
        <taxon>Micromonosporaceae</taxon>
        <taxon>Micromonospora</taxon>
    </lineage>
</organism>
<dbReference type="Gene3D" id="3.30.300.280">
    <property type="entry name" value="S-adenosylmethionine synthetase, C-terminal domain"/>
    <property type="match status" value="1"/>
</dbReference>
<protein>
    <submittedName>
        <fullName evidence="1">S-adenosylmethionine synthetase</fullName>
    </submittedName>
</protein>